<dbReference type="EMBL" id="AOSK01000036">
    <property type="protein sequence ID" value="EYD77075.1"/>
    <property type="molecule type" value="Genomic_DNA"/>
</dbReference>
<evidence type="ECO:0000259" key="1">
    <source>
        <dbReference type="Pfam" id="PF13403"/>
    </source>
</evidence>
<dbReference type="HOGENOM" id="CLU_1833721_0_0_5"/>
<protein>
    <recommendedName>
        <fullName evidence="1">Hedgehog/Intein (Hint) domain-containing protein</fullName>
    </recommendedName>
</protein>
<dbReference type="InterPro" id="IPR028992">
    <property type="entry name" value="Hedgehog/Intein_dom"/>
</dbReference>
<sequence length="140" mass="15305">MRHETGFRVEAVSLTRLAGMATGTRILTGSGSRSVESLKRGEWVVTREGRVPVIAVEARSARVAPVRVVAEALGLGMPAEDLLVGPATRLWLPRQSRPIEAFRLVDGVYVTEERPRGMTLWTLVVWGTRAVRAEGVEVCV</sequence>
<evidence type="ECO:0000313" key="3">
    <source>
        <dbReference type="Proteomes" id="UP000019666"/>
    </source>
</evidence>
<dbReference type="InterPro" id="IPR036844">
    <property type="entry name" value="Hint_dom_sf"/>
</dbReference>
<keyword evidence="3" id="KW-1185">Reference proteome</keyword>
<accession>A0A017HRZ6</accession>
<evidence type="ECO:0000313" key="2">
    <source>
        <dbReference type="EMBL" id="EYD77075.1"/>
    </source>
</evidence>
<dbReference type="STRING" id="442562.Rumeso_01334"/>
<name>A0A017HRZ6_9RHOB</name>
<organism evidence="2 3">
    <name type="scientific">Rubellimicrobium mesophilum DSM 19309</name>
    <dbReference type="NCBI Taxonomy" id="442562"/>
    <lineage>
        <taxon>Bacteria</taxon>
        <taxon>Pseudomonadati</taxon>
        <taxon>Pseudomonadota</taxon>
        <taxon>Alphaproteobacteria</taxon>
        <taxon>Rhodobacterales</taxon>
        <taxon>Roseobacteraceae</taxon>
        <taxon>Rubellimicrobium</taxon>
    </lineage>
</organism>
<dbReference type="AlphaFoldDB" id="A0A017HRZ6"/>
<gene>
    <name evidence="2" type="ORF">Rumeso_01334</name>
</gene>
<comment type="caution">
    <text evidence="2">The sequence shown here is derived from an EMBL/GenBank/DDBJ whole genome shotgun (WGS) entry which is preliminary data.</text>
</comment>
<dbReference type="RefSeq" id="WP_037279548.1">
    <property type="nucleotide sequence ID" value="NZ_KK088562.1"/>
</dbReference>
<feature type="domain" description="Hedgehog/Intein (Hint)" evidence="1">
    <location>
        <begin position="21"/>
        <end position="137"/>
    </location>
</feature>
<dbReference type="Pfam" id="PF13403">
    <property type="entry name" value="Hint_2"/>
    <property type="match status" value="1"/>
</dbReference>
<dbReference type="Proteomes" id="UP000019666">
    <property type="component" value="Unassembled WGS sequence"/>
</dbReference>
<reference evidence="2 3" key="1">
    <citation type="submission" date="2013-02" db="EMBL/GenBank/DDBJ databases">
        <authorList>
            <person name="Fiebig A."/>
            <person name="Goeker M."/>
            <person name="Klenk H.-P.P."/>
        </authorList>
    </citation>
    <scope>NUCLEOTIDE SEQUENCE [LARGE SCALE GENOMIC DNA]</scope>
    <source>
        <strain evidence="2 3">DSM 19309</strain>
    </source>
</reference>
<dbReference type="SUPFAM" id="SSF51294">
    <property type="entry name" value="Hedgehog/intein (Hint) domain"/>
    <property type="match status" value="1"/>
</dbReference>
<proteinExistence type="predicted"/>